<dbReference type="AlphaFoldDB" id="A0AAD8A4E1"/>
<dbReference type="GO" id="GO:0005686">
    <property type="term" value="C:U2 snRNP"/>
    <property type="evidence" value="ECO:0007669"/>
    <property type="project" value="TreeGrafter"/>
</dbReference>
<evidence type="ECO:0008006" key="3">
    <source>
        <dbReference type="Google" id="ProtNLM"/>
    </source>
</evidence>
<dbReference type="InterPro" id="IPR035979">
    <property type="entry name" value="RBD_domain_sf"/>
</dbReference>
<dbReference type="Gene3D" id="3.30.70.330">
    <property type="match status" value="1"/>
</dbReference>
<name>A0AAD8A4E1_DIPPU</name>
<dbReference type="SUPFAM" id="SSF54928">
    <property type="entry name" value="RNA-binding domain, RBD"/>
    <property type="match status" value="1"/>
</dbReference>
<evidence type="ECO:0000313" key="2">
    <source>
        <dbReference type="Proteomes" id="UP001233999"/>
    </source>
</evidence>
<gene>
    <name evidence="1" type="ORF">L9F63_001702</name>
</gene>
<dbReference type="Proteomes" id="UP001233999">
    <property type="component" value="Unassembled WGS sequence"/>
</dbReference>
<proteinExistence type="predicted"/>
<dbReference type="GO" id="GO:0005684">
    <property type="term" value="C:U2-type spliceosomal complex"/>
    <property type="evidence" value="ECO:0007669"/>
    <property type="project" value="TreeGrafter"/>
</dbReference>
<protein>
    <recommendedName>
        <fullName evidence="3">RRM domain-containing protein</fullName>
    </recommendedName>
</protein>
<reference evidence="1" key="1">
    <citation type="journal article" date="2023" name="IScience">
        <title>Live-bearing cockroach genome reveals convergent evolutionary mechanisms linked to viviparity in insects and beyond.</title>
        <authorList>
            <person name="Fouks B."/>
            <person name="Harrison M.C."/>
            <person name="Mikhailova A.A."/>
            <person name="Marchal E."/>
            <person name="English S."/>
            <person name="Carruthers M."/>
            <person name="Jennings E.C."/>
            <person name="Chiamaka E.L."/>
            <person name="Frigard R.A."/>
            <person name="Pippel M."/>
            <person name="Attardo G.M."/>
            <person name="Benoit J.B."/>
            <person name="Bornberg-Bauer E."/>
            <person name="Tobe S.S."/>
        </authorList>
    </citation>
    <scope>NUCLEOTIDE SEQUENCE</scope>
    <source>
        <strain evidence="1">Stay&amp;Tobe</strain>
    </source>
</reference>
<dbReference type="PANTHER" id="PTHR15608">
    <property type="entry name" value="SPLICING FACTOR U2AF-ASSOCIATED PROTEIN 2"/>
    <property type="match status" value="1"/>
</dbReference>
<evidence type="ECO:0000313" key="1">
    <source>
        <dbReference type="EMBL" id="KAJ9591766.1"/>
    </source>
</evidence>
<dbReference type="PANTHER" id="PTHR15608:SF0">
    <property type="entry name" value="HIV TAT-SPECIFIC FACTOR 1"/>
    <property type="match status" value="1"/>
</dbReference>
<dbReference type="GO" id="GO:0003723">
    <property type="term" value="F:RNA binding"/>
    <property type="evidence" value="ECO:0007669"/>
    <property type="project" value="TreeGrafter"/>
</dbReference>
<sequence length="157" mass="17994">MDKLGLKRKAPQEASWFEMDDQHNTKVYVSNLPLDITEQEFLDVMQKCGMVMKDLETGKMKIKLYSESGTNQLKGDAHSLLENHRIEKEGKLLKHTRTMNFEIPDEPSLITKLFKNTTDDSLENDSFKRTPDGSLDNYWQKKKLAVVKTADDGGDGR</sequence>
<reference evidence="1" key="2">
    <citation type="submission" date="2023-05" db="EMBL/GenBank/DDBJ databases">
        <authorList>
            <person name="Fouks B."/>
        </authorList>
    </citation>
    <scope>NUCLEOTIDE SEQUENCE</scope>
    <source>
        <strain evidence="1">Stay&amp;Tobe</strain>
        <tissue evidence="1">Testes</tissue>
    </source>
</reference>
<keyword evidence="2" id="KW-1185">Reference proteome</keyword>
<dbReference type="InterPro" id="IPR012677">
    <property type="entry name" value="Nucleotide-bd_a/b_plait_sf"/>
</dbReference>
<organism evidence="1 2">
    <name type="scientific">Diploptera punctata</name>
    <name type="common">Pacific beetle cockroach</name>
    <dbReference type="NCBI Taxonomy" id="6984"/>
    <lineage>
        <taxon>Eukaryota</taxon>
        <taxon>Metazoa</taxon>
        <taxon>Ecdysozoa</taxon>
        <taxon>Arthropoda</taxon>
        <taxon>Hexapoda</taxon>
        <taxon>Insecta</taxon>
        <taxon>Pterygota</taxon>
        <taxon>Neoptera</taxon>
        <taxon>Polyneoptera</taxon>
        <taxon>Dictyoptera</taxon>
        <taxon>Blattodea</taxon>
        <taxon>Blaberoidea</taxon>
        <taxon>Blaberidae</taxon>
        <taxon>Diplopterinae</taxon>
        <taxon>Diploptera</taxon>
    </lineage>
</organism>
<accession>A0AAD8A4E1</accession>
<dbReference type="EMBL" id="JASPKZ010003857">
    <property type="protein sequence ID" value="KAJ9591766.1"/>
    <property type="molecule type" value="Genomic_DNA"/>
</dbReference>
<dbReference type="InterPro" id="IPR034393">
    <property type="entry name" value="TatSF1-like"/>
</dbReference>
<comment type="caution">
    <text evidence="1">The sequence shown here is derived from an EMBL/GenBank/DDBJ whole genome shotgun (WGS) entry which is preliminary data.</text>
</comment>